<feature type="region of interest" description="Disordered" evidence="1">
    <location>
        <begin position="890"/>
        <end position="912"/>
    </location>
</feature>
<proteinExistence type="predicted"/>
<evidence type="ECO:0000256" key="1">
    <source>
        <dbReference type="SAM" id="MobiDB-lite"/>
    </source>
</evidence>
<dbReference type="Proteomes" id="UP000247702">
    <property type="component" value="Unassembled WGS sequence"/>
</dbReference>
<feature type="compositionally biased region" description="Polar residues" evidence="1">
    <location>
        <begin position="890"/>
        <end position="907"/>
    </location>
</feature>
<evidence type="ECO:0000313" key="3">
    <source>
        <dbReference type="Proteomes" id="UP000247702"/>
    </source>
</evidence>
<dbReference type="STRING" id="94130.A0A2Z6S2J1"/>
<reference evidence="2 3" key="1">
    <citation type="submission" date="2017-11" db="EMBL/GenBank/DDBJ databases">
        <title>The genome of Rhizophagus clarus HR1 reveals common genetic basis of auxotrophy among arbuscular mycorrhizal fungi.</title>
        <authorList>
            <person name="Kobayashi Y."/>
        </authorList>
    </citation>
    <scope>NUCLEOTIDE SEQUENCE [LARGE SCALE GENOMIC DNA]</scope>
    <source>
        <strain evidence="2 3">HR1</strain>
    </source>
</reference>
<name>A0A2Z6S2J1_9GLOM</name>
<comment type="caution">
    <text evidence="2">The sequence shown here is derived from an EMBL/GenBank/DDBJ whole genome shotgun (WGS) entry which is preliminary data.</text>
</comment>
<keyword evidence="3" id="KW-1185">Reference proteome</keyword>
<organism evidence="2 3">
    <name type="scientific">Rhizophagus clarus</name>
    <dbReference type="NCBI Taxonomy" id="94130"/>
    <lineage>
        <taxon>Eukaryota</taxon>
        <taxon>Fungi</taxon>
        <taxon>Fungi incertae sedis</taxon>
        <taxon>Mucoromycota</taxon>
        <taxon>Glomeromycotina</taxon>
        <taxon>Glomeromycetes</taxon>
        <taxon>Glomerales</taxon>
        <taxon>Glomeraceae</taxon>
        <taxon>Rhizophagus</taxon>
    </lineage>
</organism>
<sequence>MSKCKEYQVTLVSPGFLDENIHYGPFSHDWWESRRMNNTNKTSGLYPIRINMRILVVLRNVQFIITVVKGHPNSLQQPGYICEARDLTSAIFNNPSAAVTTLYQRLFNNSTKFSGPLIMGHDKVEISEQLLKGVTFHPFCCFIGKFWLFVYGISVSSDERLYYASSGFKSSFMYSIGKEKQRVLFVQEINTKNSIVNMYQDFELRFKYIGNNPNNVWQKIDVLQKYRGVDIFGISHPQVQTFIQTLLIPRCQPEEWHIINKMQALWNHHLRKFTLASIQWNEFFIKWYNETKTVIELITSLKKIYPPDYIFNEREMRAWRTMLSHARCVNITPYTKEISLYEFWTRSSDPACDHEILHFLYVSGFLHPFPGQYCNDSDTFWKYFHKALEANKRGHDGKRRILSIIAENFSYSILMEKLKIAQGSIFEARKYARVNGPGCIILEKPIRKVKRITPEQQRQFDSFFQDKAHVIMSFYKTDAKTGKPVVYLKNTKNILWEKFKDSFPNGIKHTTFYTQLMGQQYVYREDLGGLCFTCSTYGYETFEDIMNLIKEKINDIELQSVFSQRCCFLRRYLKKEYEEHLVVTDREFTLHSSCINHCLLYAFGKCNESHTYICNECQETFQFFQDLKDSLNPLCHEEIQEFQDRILYYLAHQTRKTYLNAQFNVALLDLNEDGAILVVDYKMKILPKTSRETKEFFGKKGWALHTVLLYTKSKDNSEINIQAIDHWSTDARQDTWFSASSLHSVIENLEIKPKWVSIISNNGPHYHNSELMIIMGKWYEWYGIQVKKWIFLEAGEAKTTVDSHHAQGNDITSAIKDIAGTSIAHIEPNRIKENNKGKAKSTTIPGISNWFEWTWPTEGENAGYIKARAIPNLGNWTLFSPAQIQNFTKGEVNQPSPQVSESTSSKSPWKIPIPHASGVCPKRLPLQELTSELQNRGINYGNQNKRQKLVEILDKELTQETLEKEEYNNIRPLGATEFPLASGWATKEAQKYGKKGGGKRIKKKISVILEECFLVGNVDKSHRMTAQDMWDLLTLKAQGGEIESSDIPKVTTIQGWITHYAAQLREKSAQTVLQESF</sequence>
<gene>
    <name evidence="2" type="ORF">RclHR1_00600028</name>
</gene>
<dbReference type="EMBL" id="BEXD01003982">
    <property type="protein sequence ID" value="GBC05065.1"/>
    <property type="molecule type" value="Genomic_DNA"/>
</dbReference>
<evidence type="ECO:0000313" key="2">
    <source>
        <dbReference type="EMBL" id="GBC05065.1"/>
    </source>
</evidence>
<accession>A0A2Z6S2J1</accession>
<protein>
    <submittedName>
        <fullName evidence="2">Uncharacterized protein</fullName>
    </submittedName>
</protein>
<dbReference type="AlphaFoldDB" id="A0A2Z6S2J1"/>